<accession>A0A381V925</accession>
<organism evidence="1">
    <name type="scientific">marine metagenome</name>
    <dbReference type="NCBI Taxonomy" id="408172"/>
    <lineage>
        <taxon>unclassified sequences</taxon>
        <taxon>metagenomes</taxon>
        <taxon>ecological metagenomes</taxon>
    </lineage>
</organism>
<dbReference type="AlphaFoldDB" id="A0A381V925"/>
<evidence type="ECO:0000313" key="1">
    <source>
        <dbReference type="EMBL" id="SVA36820.1"/>
    </source>
</evidence>
<reference evidence="1" key="1">
    <citation type="submission" date="2018-05" db="EMBL/GenBank/DDBJ databases">
        <authorList>
            <person name="Lanie J.A."/>
            <person name="Ng W.-L."/>
            <person name="Kazmierczak K.M."/>
            <person name="Andrzejewski T.M."/>
            <person name="Davidsen T.M."/>
            <person name="Wayne K.J."/>
            <person name="Tettelin H."/>
            <person name="Glass J.I."/>
            <person name="Rusch D."/>
            <person name="Podicherti R."/>
            <person name="Tsui H.-C.T."/>
            <person name="Winkler M.E."/>
        </authorList>
    </citation>
    <scope>NUCLEOTIDE SEQUENCE</scope>
</reference>
<dbReference type="EMBL" id="UINC01008169">
    <property type="protein sequence ID" value="SVA36820.1"/>
    <property type="molecule type" value="Genomic_DNA"/>
</dbReference>
<protein>
    <submittedName>
        <fullName evidence="1">Uncharacterized protein</fullName>
    </submittedName>
</protein>
<name>A0A381V925_9ZZZZ</name>
<feature type="non-terminal residue" evidence="1">
    <location>
        <position position="1"/>
    </location>
</feature>
<gene>
    <name evidence="1" type="ORF">METZ01_LOCUS89674</name>
</gene>
<sequence>VVSLGNIVYIGAVDRVEILCFLGESKRISKKEPNLLGSEK</sequence>
<proteinExistence type="predicted"/>